<reference evidence="3" key="1">
    <citation type="submission" date="2016-10" db="EMBL/GenBank/DDBJ databases">
        <authorList>
            <person name="Varghese N."/>
            <person name="Submissions S."/>
        </authorList>
    </citation>
    <scope>NUCLEOTIDE SEQUENCE [LARGE SCALE GENOMIC DNA]</scope>
    <source>
        <strain evidence="3">ATCC 700689</strain>
    </source>
</reference>
<accession>A0A1G8TEC3</accession>
<name>A0A1G8TEC3_9PSED</name>
<evidence type="ECO:0000256" key="1">
    <source>
        <dbReference type="SAM" id="Coils"/>
    </source>
</evidence>
<dbReference type="Proteomes" id="UP000182894">
    <property type="component" value="Unassembled WGS sequence"/>
</dbReference>
<proteinExistence type="predicted"/>
<dbReference type="AlphaFoldDB" id="A0A1G8TEC3"/>
<sequence>MMPCQTSGMCAPHGGCQPEKRFEDQHLDLGKFVDWVYALKAERDQLKTENTDLHATLQAAKGEIERLKGENEALRKEREGKVLVSLQPSPGLLMSMAIRNDHALGCPGYYDQTIMGRKRGYEGVSHARMLECALTEMRKLYEEVVGAGFYSPEKEAGYVAMSKEASHD</sequence>
<keyword evidence="1" id="KW-0175">Coiled coil</keyword>
<evidence type="ECO:0000313" key="2">
    <source>
        <dbReference type="EMBL" id="SDJ39265.1"/>
    </source>
</evidence>
<organism evidence="2 3">
    <name type="scientific">Pseudomonas abietaniphila</name>
    <dbReference type="NCBI Taxonomy" id="89065"/>
    <lineage>
        <taxon>Bacteria</taxon>
        <taxon>Pseudomonadati</taxon>
        <taxon>Pseudomonadota</taxon>
        <taxon>Gammaproteobacteria</taxon>
        <taxon>Pseudomonadales</taxon>
        <taxon>Pseudomonadaceae</taxon>
        <taxon>Pseudomonas</taxon>
    </lineage>
</organism>
<protein>
    <submittedName>
        <fullName evidence="2">Uncharacterized protein</fullName>
    </submittedName>
</protein>
<evidence type="ECO:0000313" key="3">
    <source>
        <dbReference type="Proteomes" id="UP000182894"/>
    </source>
</evidence>
<dbReference type="STRING" id="89065.SAMN05216605_12838"/>
<dbReference type="EMBL" id="FNCO01000028">
    <property type="protein sequence ID" value="SDJ39265.1"/>
    <property type="molecule type" value="Genomic_DNA"/>
</dbReference>
<feature type="coiled-coil region" evidence="1">
    <location>
        <begin position="43"/>
        <end position="77"/>
    </location>
</feature>
<gene>
    <name evidence="2" type="ORF">SAMN05216605_12838</name>
</gene>
<dbReference type="Gene3D" id="1.20.5.340">
    <property type="match status" value="1"/>
</dbReference>
<keyword evidence="3" id="KW-1185">Reference proteome</keyword>